<dbReference type="PANTHER" id="PTHR44846:SF1">
    <property type="entry name" value="MANNOSYL-D-GLYCERATE TRANSPORT_METABOLISM SYSTEM REPRESSOR MNGR-RELATED"/>
    <property type="match status" value="1"/>
</dbReference>
<evidence type="ECO:0000256" key="1">
    <source>
        <dbReference type="ARBA" id="ARBA00023015"/>
    </source>
</evidence>
<evidence type="ECO:0000256" key="3">
    <source>
        <dbReference type="ARBA" id="ARBA00023163"/>
    </source>
</evidence>
<feature type="domain" description="HTH gntR-type" evidence="4">
    <location>
        <begin position="6"/>
        <end position="74"/>
    </location>
</feature>
<dbReference type="PRINTS" id="PR00035">
    <property type="entry name" value="HTHGNTR"/>
</dbReference>
<keyword evidence="6" id="KW-1185">Reference proteome</keyword>
<comment type="caution">
    <text evidence="5">The sequence shown here is derived from an EMBL/GenBank/DDBJ whole genome shotgun (WGS) entry which is preliminary data.</text>
</comment>
<dbReference type="Gene3D" id="3.40.1410.10">
    <property type="entry name" value="Chorismate lyase-like"/>
    <property type="match status" value="1"/>
</dbReference>
<dbReference type="Pfam" id="PF07702">
    <property type="entry name" value="UTRA"/>
    <property type="match status" value="1"/>
</dbReference>
<dbReference type="InterPro" id="IPR050679">
    <property type="entry name" value="Bact_HTH_transcr_reg"/>
</dbReference>
<evidence type="ECO:0000313" key="5">
    <source>
        <dbReference type="EMBL" id="GAA0964049.1"/>
    </source>
</evidence>
<dbReference type="SUPFAM" id="SSF64288">
    <property type="entry name" value="Chorismate lyase-like"/>
    <property type="match status" value="1"/>
</dbReference>
<keyword evidence="1" id="KW-0805">Transcription regulation</keyword>
<keyword evidence="3" id="KW-0804">Transcription</keyword>
<dbReference type="InterPro" id="IPR011663">
    <property type="entry name" value="UTRA"/>
</dbReference>
<dbReference type="InterPro" id="IPR028978">
    <property type="entry name" value="Chorismate_lyase_/UTRA_dom_sf"/>
</dbReference>
<protein>
    <submittedName>
        <fullName evidence="5">GntR family transcriptional regulator</fullName>
    </submittedName>
</protein>
<dbReference type="PANTHER" id="PTHR44846">
    <property type="entry name" value="MANNOSYL-D-GLYCERATE TRANSPORT/METABOLISM SYSTEM REPRESSOR MNGR-RELATED"/>
    <property type="match status" value="1"/>
</dbReference>
<keyword evidence="2" id="KW-0238">DNA-binding</keyword>
<accession>A0ABN1RUE2</accession>
<evidence type="ECO:0000256" key="2">
    <source>
        <dbReference type="ARBA" id="ARBA00023125"/>
    </source>
</evidence>
<dbReference type="PROSITE" id="PS50949">
    <property type="entry name" value="HTH_GNTR"/>
    <property type="match status" value="1"/>
</dbReference>
<evidence type="ECO:0000259" key="4">
    <source>
        <dbReference type="PROSITE" id="PS50949"/>
    </source>
</evidence>
<dbReference type="InterPro" id="IPR036388">
    <property type="entry name" value="WH-like_DNA-bd_sf"/>
</dbReference>
<sequence length="250" mass="27072">MNSGRVPRYRAIAEDLAQKIRSGRYRAGDALPPQRELSTAYGVTLMTLRQALQVLNDDGLIVQQPGRGTFVAPPHAAYRLDALNSLGDELRGQGHPVHTEVISTTLRPVPAGLTRPMGLPAGHKGLRLVRVRHLSRQPVIHQVSWIPEPIASAIKGADFGGSPLYTVLAEAGVRIHRATERIRPALLTGPVARLLDRSPGGPVFFSERLTYDADGLAVVLDQATIVGDALEIRADRAAADLSLEWVPQHL</sequence>
<dbReference type="Pfam" id="PF00392">
    <property type="entry name" value="GntR"/>
    <property type="match status" value="1"/>
</dbReference>
<dbReference type="InterPro" id="IPR000524">
    <property type="entry name" value="Tscrpt_reg_HTH_GntR"/>
</dbReference>
<dbReference type="EMBL" id="BAAAHH010000032">
    <property type="protein sequence ID" value="GAA0964049.1"/>
    <property type="molecule type" value="Genomic_DNA"/>
</dbReference>
<reference evidence="5 6" key="1">
    <citation type="journal article" date="2019" name="Int. J. Syst. Evol. Microbiol.">
        <title>The Global Catalogue of Microorganisms (GCM) 10K type strain sequencing project: providing services to taxonomists for standard genome sequencing and annotation.</title>
        <authorList>
            <consortium name="The Broad Institute Genomics Platform"/>
            <consortium name="The Broad Institute Genome Sequencing Center for Infectious Disease"/>
            <person name="Wu L."/>
            <person name="Ma J."/>
        </authorList>
    </citation>
    <scope>NUCLEOTIDE SEQUENCE [LARGE SCALE GENOMIC DNA]</scope>
    <source>
        <strain evidence="5 6">JCM 10696</strain>
    </source>
</reference>
<evidence type="ECO:0000313" key="6">
    <source>
        <dbReference type="Proteomes" id="UP001500665"/>
    </source>
</evidence>
<gene>
    <name evidence="5" type="ORF">GCM10009550_61040</name>
</gene>
<dbReference type="SMART" id="SM00866">
    <property type="entry name" value="UTRA"/>
    <property type="match status" value="1"/>
</dbReference>
<dbReference type="SMART" id="SM00345">
    <property type="entry name" value="HTH_GNTR"/>
    <property type="match status" value="1"/>
</dbReference>
<name>A0ABN1RUE2_9ACTN</name>
<dbReference type="InterPro" id="IPR036390">
    <property type="entry name" value="WH_DNA-bd_sf"/>
</dbReference>
<dbReference type="CDD" id="cd07377">
    <property type="entry name" value="WHTH_GntR"/>
    <property type="match status" value="1"/>
</dbReference>
<organism evidence="5 6">
    <name type="scientific">Actinocorallia libanotica</name>
    <dbReference type="NCBI Taxonomy" id="46162"/>
    <lineage>
        <taxon>Bacteria</taxon>
        <taxon>Bacillati</taxon>
        <taxon>Actinomycetota</taxon>
        <taxon>Actinomycetes</taxon>
        <taxon>Streptosporangiales</taxon>
        <taxon>Thermomonosporaceae</taxon>
        <taxon>Actinocorallia</taxon>
    </lineage>
</organism>
<proteinExistence type="predicted"/>
<dbReference type="Proteomes" id="UP001500665">
    <property type="component" value="Unassembled WGS sequence"/>
</dbReference>
<dbReference type="RefSeq" id="WP_344244582.1">
    <property type="nucleotide sequence ID" value="NZ_BAAAHH010000032.1"/>
</dbReference>
<dbReference type="SUPFAM" id="SSF46785">
    <property type="entry name" value="Winged helix' DNA-binding domain"/>
    <property type="match status" value="1"/>
</dbReference>
<dbReference type="Gene3D" id="1.10.10.10">
    <property type="entry name" value="Winged helix-like DNA-binding domain superfamily/Winged helix DNA-binding domain"/>
    <property type="match status" value="1"/>
</dbReference>